<dbReference type="GO" id="GO:0008836">
    <property type="term" value="F:diaminopimelate decarboxylase activity"/>
    <property type="evidence" value="ECO:0007669"/>
    <property type="project" value="UniProtKB-EC"/>
</dbReference>
<dbReference type="PROSITE" id="PS00879">
    <property type="entry name" value="ODR_DC_2_2"/>
    <property type="match status" value="1"/>
</dbReference>
<evidence type="ECO:0000256" key="9">
    <source>
        <dbReference type="SAM" id="MobiDB-lite"/>
    </source>
</evidence>
<evidence type="ECO:0000256" key="1">
    <source>
        <dbReference type="ARBA" id="ARBA00001933"/>
    </source>
</evidence>
<proteinExistence type="inferred from homology"/>
<evidence type="ECO:0000256" key="3">
    <source>
        <dbReference type="ARBA" id="ARBA00022898"/>
    </source>
</evidence>
<feature type="modified residue" description="N6-(pyridoxal phosphate)lysine" evidence="6">
    <location>
        <position position="92"/>
    </location>
</feature>
<evidence type="ECO:0000256" key="7">
    <source>
        <dbReference type="NCBIfam" id="TIGR01048"/>
    </source>
</evidence>
<evidence type="ECO:0000256" key="6">
    <source>
        <dbReference type="HAMAP-Rule" id="MF_02120"/>
    </source>
</evidence>
<protein>
    <recommendedName>
        <fullName evidence="6 7">Diaminopimelate decarboxylase</fullName>
        <shortName evidence="6">DAP decarboxylase</shortName>
        <shortName evidence="6">DAPDC</shortName>
        <ecNumber evidence="6 7">4.1.1.20</ecNumber>
    </recommendedName>
</protein>
<reference evidence="12" key="1">
    <citation type="journal article" date="2019" name="Int. J. Syst. Evol. Microbiol.">
        <title>The Global Catalogue of Microorganisms (GCM) 10K type strain sequencing project: providing services to taxonomists for standard genome sequencing and annotation.</title>
        <authorList>
            <consortium name="The Broad Institute Genomics Platform"/>
            <consortium name="The Broad Institute Genome Sequencing Center for Infectious Disease"/>
            <person name="Wu L."/>
            <person name="Ma J."/>
        </authorList>
    </citation>
    <scope>NUCLEOTIDE SEQUENCE [LARGE SCALE GENOMIC DNA]</scope>
    <source>
        <strain evidence="12">CCUG 56698</strain>
    </source>
</reference>
<feature type="binding site" evidence="6">
    <location>
        <position position="361"/>
    </location>
    <ligand>
        <name>substrate</name>
    </ligand>
</feature>
<keyword evidence="2 6" id="KW-0210">Decarboxylase</keyword>
<dbReference type="PANTHER" id="PTHR43727:SF2">
    <property type="entry name" value="GROUP IV DECARBOXYLASE"/>
    <property type="match status" value="1"/>
</dbReference>
<feature type="binding site" evidence="6">
    <location>
        <position position="422"/>
    </location>
    <ligand>
        <name>substrate</name>
    </ligand>
</feature>
<dbReference type="InterPro" id="IPR022653">
    <property type="entry name" value="De-COase2_pyr-phos_BS"/>
</dbReference>
<dbReference type="InterPro" id="IPR029066">
    <property type="entry name" value="PLP-binding_barrel"/>
</dbReference>
<evidence type="ECO:0000256" key="2">
    <source>
        <dbReference type="ARBA" id="ARBA00022793"/>
    </source>
</evidence>
<keyword evidence="5 6" id="KW-0456">Lyase</keyword>
<dbReference type="InterPro" id="IPR022657">
    <property type="entry name" value="De-COase2_CS"/>
</dbReference>
<name>A0ABW2SK76_9ACTO</name>
<dbReference type="HAMAP" id="MF_02120">
    <property type="entry name" value="LysA"/>
    <property type="match status" value="1"/>
</dbReference>
<evidence type="ECO:0000313" key="11">
    <source>
        <dbReference type="EMBL" id="MFC7580209.1"/>
    </source>
</evidence>
<dbReference type="Gene3D" id="3.20.20.10">
    <property type="entry name" value="Alanine racemase"/>
    <property type="match status" value="1"/>
</dbReference>
<accession>A0ABW2SK76</accession>
<feature type="binding site" evidence="6">
    <location>
        <position position="393"/>
    </location>
    <ligand>
        <name>substrate</name>
    </ligand>
</feature>
<keyword evidence="6" id="KW-0028">Amino-acid biosynthesis</keyword>
<comment type="function">
    <text evidence="6">Specifically catalyzes the decarboxylation of meso-diaminopimelate (meso-DAP) to L-lysine.</text>
</comment>
<organism evidence="11 12">
    <name type="scientific">Schaalia naturae</name>
    <dbReference type="NCBI Taxonomy" id="635203"/>
    <lineage>
        <taxon>Bacteria</taxon>
        <taxon>Bacillati</taxon>
        <taxon>Actinomycetota</taxon>
        <taxon>Actinomycetes</taxon>
        <taxon>Actinomycetales</taxon>
        <taxon>Actinomycetaceae</taxon>
        <taxon>Schaalia</taxon>
    </lineage>
</organism>
<dbReference type="InterPro" id="IPR002986">
    <property type="entry name" value="DAP_deCOOHase_LysA"/>
</dbReference>
<evidence type="ECO:0000313" key="12">
    <source>
        <dbReference type="Proteomes" id="UP001596527"/>
    </source>
</evidence>
<comment type="subunit">
    <text evidence="6">Homodimer.</text>
</comment>
<dbReference type="EC" id="4.1.1.20" evidence="6 7"/>
<dbReference type="SUPFAM" id="SSF50621">
    <property type="entry name" value="Alanine racemase C-terminal domain-like"/>
    <property type="match status" value="1"/>
</dbReference>
<evidence type="ECO:0000256" key="5">
    <source>
        <dbReference type="ARBA" id="ARBA00023239"/>
    </source>
</evidence>
<dbReference type="SUPFAM" id="SSF51419">
    <property type="entry name" value="PLP-binding barrel"/>
    <property type="match status" value="1"/>
</dbReference>
<dbReference type="InterPro" id="IPR022644">
    <property type="entry name" value="De-COase2_N"/>
</dbReference>
<feature type="binding site" evidence="6">
    <location>
        <begin position="317"/>
        <end position="320"/>
    </location>
    <ligand>
        <name>pyridoxal 5'-phosphate</name>
        <dbReference type="ChEBI" id="CHEBI:597326"/>
    </ligand>
</feature>
<feature type="domain" description="Orn/DAP/Arg decarboxylase 2 N-terminal" evidence="10">
    <location>
        <begin position="85"/>
        <end position="322"/>
    </location>
</feature>
<comment type="similarity">
    <text evidence="6">Belongs to the Orn/Lys/Arg decarboxylase class-II family. LysA subfamily.</text>
</comment>
<dbReference type="CDD" id="cd06828">
    <property type="entry name" value="PLPDE_III_DapDC"/>
    <property type="match status" value="1"/>
</dbReference>
<dbReference type="NCBIfam" id="TIGR01048">
    <property type="entry name" value="lysA"/>
    <property type="match status" value="1"/>
</dbReference>
<gene>
    <name evidence="6 11" type="primary">lysA</name>
    <name evidence="11" type="ORF">ACFQWG_03100</name>
</gene>
<dbReference type="Pfam" id="PF02784">
    <property type="entry name" value="Orn_Arg_deC_N"/>
    <property type="match status" value="1"/>
</dbReference>
<evidence type="ECO:0000256" key="8">
    <source>
        <dbReference type="RuleBase" id="RU003738"/>
    </source>
</evidence>
<dbReference type="PRINTS" id="PR01181">
    <property type="entry name" value="DAPDCRBXLASE"/>
</dbReference>
<dbReference type="EMBL" id="JBHTEF010000001">
    <property type="protein sequence ID" value="MFC7580209.1"/>
    <property type="molecule type" value="Genomic_DNA"/>
</dbReference>
<evidence type="ECO:0000259" key="10">
    <source>
        <dbReference type="Pfam" id="PF02784"/>
    </source>
</evidence>
<keyword evidence="3 6" id="KW-0663">Pyridoxal phosphate</keyword>
<evidence type="ECO:0000256" key="4">
    <source>
        <dbReference type="ARBA" id="ARBA00023154"/>
    </source>
</evidence>
<sequence length="471" mass="49068">MDPSEAPLGSLVCPEPGERPDLWPTAARRDRDGALMIGGARLGDLQRGFGSPSYILDRADLRGRARVWASAMAEEFWEGYGMAGGRAYYAAKALACADVVRVVTAEGMGVDAASLGELTIALCAGADPALVGLHGNNKLDGEIDLAIAAGIARVVVDSLPEVARLEAAAARRGVGVPVMVRLKTGIHAGGNEYIATSHEDQKFGVSVNDGGAMEVVRAIAASGHLRLVGLHNHIGSQIEGVGAFVAAARIVLDFRGRIAREHGIWVPEVDLGGGLGIAYSGADPVPTSPATLARALAEVVRERCVEQGSPIPRVSVEPGRSVIGPACVTVYEVGTLKDVSLEGGAVRRYVSVDGGMSDNIRPALYGAVCTATLANRASAGPWARCRVVGRHCESGDIVVRDVDLPADLRPGDLLAVPATGAYGWSMASNYNYLTKPGVLAVEDGAARWAVRPQTLEDLMDLDPGLAGRPLP</sequence>
<keyword evidence="4 6" id="KW-0457">Lysine biosynthesis</keyword>
<dbReference type="InterPro" id="IPR000183">
    <property type="entry name" value="Orn/DAP/Arg_de-COase"/>
</dbReference>
<comment type="catalytic activity">
    <reaction evidence="6 8">
        <text>meso-2,6-diaminopimelate + H(+) = L-lysine + CO2</text>
        <dbReference type="Rhea" id="RHEA:15101"/>
        <dbReference type="ChEBI" id="CHEBI:15378"/>
        <dbReference type="ChEBI" id="CHEBI:16526"/>
        <dbReference type="ChEBI" id="CHEBI:32551"/>
        <dbReference type="ChEBI" id="CHEBI:57791"/>
        <dbReference type="EC" id="4.1.1.20"/>
    </reaction>
</comment>
<dbReference type="RefSeq" id="WP_380972001.1">
    <property type="nucleotide sequence ID" value="NZ_JBHTEF010000001.1"/>
</dbReference>
<dbReference type="InterPro" id="IPR009006">
    <property type="entry name" value="Ala_racemase/Decarboxylase_C"/>
</dbReference>
<dbReference type="PROSITE" id="PS00878">
    <property type="entry name" value="ODR_DC_2_1"/>
    <property type="match status" value="1"/>
</dbReference>
<comment type="pathway">
    <text evidence="6 8">Amino-acid biosynthesis; L-lysine biosynthesis via DAP pathway; L-lysine from DL-2,6-diaminopimelate: step 1/1.</text>
</comment>
<dbReference type="Gene3D" id="2.40.37.10">
    <property type="entry name" value="Lyase, Ornithine Decarboxylase, Chain A, domain 1"/>
    <property type="match status" value="1"/>
</dbReference>
<feature type="binding site" evidence="6">
    <location>
        <position position="365"/>
    </location>
    <ligand>
        <name>substrate</name>
    </ligand>
</feature>
<keyword evidence="12" id="KW-1185">Reference proteome</keyword>
<dbReference type="PRINTS" id="PR01179">
    <property type="entry name" value="ODADCRBXLASE"/>
</dbReference>
<feature type="binding site" evidence="6">
    <location>
        <position position="320"/>
    </location>
    <ligand>
        <name>substrate</name>
    </ligand>
</feature>
<feature type="region of interest" description="Disordered" evidence="9">
    <location>
        <begin position="1"/>
        <end position="20"/>
    </location>
</feature>
<feature type="binding site" evidence="6">
    <location>
        <position position="422"/>
    </location>
    <ligand>
        <name>pyridoxal 5'-phosphate</name>
        <dbReference type="ChEBI" id="CHEBI:597326"/>
    </ligand>
</feature>
<feature type="binding site" evidence="6">
    <location>
        <position position="274"/>
    </location>
    <ligand>
        <name>pyridoxal 5'-phosphate</name>
        <dbReference type="ChEBI" id="CHEBI:597326"/>
    </ligand>
</feature>
<comment type="cofactor">
    <cofactor evidence="1 6 8">
        <name>pyridoxal 5'-phosphate</name>
        <dbReference type="ChEBI" id="CHEBI:597326"/>
    </cofactor>
</comment>
<comment type="caution">
    <text evidence="11">The sequence shown here is derived from an EMBL/GenBank/DDBJ whole genome shotgun (WGS) entry which is preliminary data.</text>
</comment>
<dbReference type="Proteomes" id="UP001596527">
    <property type="component" value="Unassembled WGS sequence"/>
</dbReference>
<dbReference type="PANTHER" id="PTHR43727">
    <property type="entry name" value="DIAMINOPIMELATE DECARBOXYLASE"/>
    <property type="match status" value="1"/>
</dbReference>